<dbReference type="SUPFAM" id="SSF88946">
    <property type="entry name" value="Sigma2 domain of RNA polymerase sigma factors"/>
    <property type="match status" value="1"/>
</dbReference>
<feature type="coiled-coil region" evidence="5">
    <location>
        <begin position="202"/>
        <end position="229"/>
    </location>
</feature>
<keyword evidence="3" id="KW-0238">DNA-binding</keyword>
<evidence type="ECO:0000256" key="2">
    <source>
        <dbReference type="ARBA" id="ARBA00023082"/>
    </source>
</evidence>
<evidence type="ECO:0000256" key="4">
    <source>
        <dbReference type="ARBA" id="ARBA00023163"/>
    </source>
</evidence>
<sequence length="286" mass="32562">MPKFSLPHTILGGPMMVNSAALRTRGMELLVAYAENPSIALRNQIVQLNLGLVRKIAHRLSRQCSEPYEDLEQIGFLGLIRAIERFQPHQGCAFSSFAVPYIRGEILHFLRDSCHSVRIPRRWQELQRQGQQLREALRHEWGRAPTEQELASALNLSMTEWQEIHLARRNRMPMSLDATLNQAGDSSVTLVETLPDNSQQWQQAALEERQQLIEAIGQLEEKARTAIESVYLRGLTRKEAAQQFGISPMTITRRINRGVQKIAEHLERMANESSIQPQNDSRSAAL</sequence>
<evidence type="ECO:0000259" key="6">
    <source>
        <dbReference type="Pfam" id="PF04542"/>
    </source>
</evidence>
<evidence type="ECO:0000256" key="5">
    <source>
        <dbReference type="SAM" id="Coils"/>
    </source>
</evidence>
<dbReference type="InterPro" id="IPR013324">
    <property type="entry name" value="RNA_pol_sigma_r3/r4-like"/>
</dbReference>
<dbReference type="Gene3D" id="1.10.10.10">
    <property type="entry name" value="Winged helix-like DNA-binding domain superfamily/Winged helix DNA-binding domain"/>
    <property type="match status" value="2"/>
</dbReference>
<evidence type="ECO:0000259" key="7">
    <source>
        <dbReference type="Pfam" id="PF08281"/>
    </source>
</evidence>
<dbReference type="CDD" id="cd06171">
    <property type="entry name" value="Sigma70_r4"/>
    <property type="match status" value="1"/>
</dbReference>
<dbReference type="Gene3D" id="1.10.1740.10">
    <property type="match status" value="1"/>
</dbReference>
<protein>
    <submittedName>
        <fullName evidence="8">RNA polymerase sigma factor SigF</fullName>
    </submittedName>
</protein>
<proteinExistence type="predicted"/>
<keyword evidence="5" id="KW-0175">Coiled coil</keyword>
<evidence type="ECO:0000256" key="3">
    <source>
        <dbReference type="ARBA" id="ARBA00023125"/>
    </source>
</evidence>
<dbReference type="NCBIfam" id="NF005644">
    <property type="entry name" value="PRK07408.1"/>
    <property type="match status" value="1"/>
</dbReference>
<feature type="domain" description="RNA polymerase sigma-70 region 2" evidence="6">
    <location>
        <begin position="46"/>
        <end position="112"/>
    </location>
</feature>
<dbReference type="Pfam" id="PF04542">
    <property type="entry name" value="Sigma70_r2"/>
    <property type="match status" value="1"/>
</dbReference>
<dbReference type="Pfam" id="PF08281">
    <property type="entry name" value="Sigma70_r4_2"/>
    <property type="match status" value="1"/>
</dbReference>
<dbReference type="InterPro" id="IPR013325">
    <property type="entry name" value="RNA_pol_sigma_r2"/>
</dbReference>
<accession>A0AAT9JZQ2</accession>
<dbReference type="InterPro" id="IPR013249">
    <property type="entry name" value="RNA_pol_sigma70_r4_t2"/>
</dbReference>
<keyword evidence="2" id="KW-0731">Sigma factor</keyword>
<name>A0AAT9JZQ2_SYNEL</name>
<dbReference type="InterPro" id="IPR036388">
    <property type="entry name" value="WH-like_DNA-bd_sf"/>
</dbReference>
<evidence type="ECO:0000256" key="1">
    <source>
        <dbReference type="ARBA" id="ARBA00023015"/>
    </source>
</evidence>
<dbReference type="GO" id="GO:0003677">
    <property type="term" value="F:DNA binding"/>
    <property type="evidence" value="ECO:0007669"/>
    <property type="project" value="UniProtKB-KW"/>
</dbReference>
<organism evidence="8">
    <name type="scientific">Synechococcus elongatus PCC 11802</name>
    <dbReference type="NCBI Taxonomy" id="2283154"/>
    <lineage>
        <taxon>Bacteria</taxon>
        <taxon>Bacillati</taxon>
        <taxon>Cyanobacteriota</taxon>
        <taxon>Cyanophyceae</taxon>
        <taxon>Synechococcales</taxon>
        <taxon>Synechococcaceae</taxon>
        <taxon>Synechococcus</taxon>
    </lineage>
</organism>
<dbReference type="GO" id="GO:0016987">
    <property type="term" value="F:sigma factor activity"/>
    <property type="evidence" value="ECO:0007669"/>
    <property type="project" value="UniProtKB-KW"/>
</dbReference>
<dbReference type="PANTHER" id="PTHR30385:SF4">
    <property type="entry name" value="RNA POLYMERASE SIGMA-E FACTOR"/>
    <property type="match status" value="1"/>
</dbReference>
<evidence type="ECO:0000313" key="8">
    <source>
        <dbReference type="EMBL" id="QFZ91610.2"/>
    </source>
</evidence>
<dbReference type="PANTHER" id="PTHR30385">
    <property type="entry name" value="SIGMA FACTOR F FLAGELLAR"/>
    <property type="match status" value="1"/>
</dbReference>
<feature type="domain" description="RNA polymerase sigma factor 70 region 4 type 2" evidence="7">
    <location>
        <begin position="209"/>
        <end position="262"/>
    </location>
</feature>
<dbReference type="InterPro" id="IPR007627">
    <property type="entry name" value="RNA_pol_sigma70_r2"/>
</dbReference>
<keyword evidence="4" id="KW-0804">Transcription</keyword>
<dbReference type="RefSeq" id="WP_338438867.1">
    <property type="nucleotide sequence ID" value="NZ_CP034671.2"/>
</dbReference>
<dbReference type="AlphaFoldDB" id="A0AAT9JZQ2"/>
<keyword evidence="1" id="KW-0805">Transcription regulation</keyword>
<dbReference type="NCBIfam" id="TIGR02937">
    <property type="entry name" value="sigma70-ECF"/>
    <property type="match status" value="1"/>
</dbReference>
<dbReference type="EMBL" id="CP034671">
    <property type="protein sequence ID" value="QFZ91610.2"/>
    <property type="molecule type" value="Genomic_DNA"/>
</dbReference>
<dbReference type="GO" id="GO:0006352">
    <property type="term" value="P:DNA-templated transcription initiation"/>
    <property type="evidence" value="ECO:0007669"/>
    <property type="project" value="InterPro"/>
</dbReference>
<dbReference type="InterPro" id="IPR014284">
    <property type="entry name" value="RNA_pol_sigma-70_dom"/>
</dbReference>
<gene>
    <name evidence="8" type="ORF">EKO22_03755</name>
</gene>
<dbReference type="SUPFAM" id="SSF88659">
    <property type="entry name" value="Sigma3 and sigma4 domains of RNA polymerase sigma factors"/>
    <property type="match status" value="2"/>
</dbReference>
<reference evidence="8" key="1">
    <citation type="submission" date="2024-01" db="EMBL/GenBank/DDBJ databases">
        <title>Synechococcus elongatus PCC 11802, a close yet different native of Synechococcus elongatus PCC 11801.</title>
        <authorList>
            <person name="Jaiswal D."/>
            <person name="Sengupta A."/>
            <person name="Sengupta S."/>
            <person name="Pakrasi H.B."/>
            <person name="Wangikar P."/>
        </authorList>
    </citation>
    <scope>NUCLEOTIDE SEQUENCE</scope>
    <source>
        <strain evidence="8">PCC 11802</strain>
    </source>
</reference>